<proteinExistence type="predicted"/>
<evidence type="ECO:0008006" key="3">
    <source>
        <dbReference type="Google" id="ProtNLM"/>
    </source>
</evidence>
<protein>
    <recommendedName>
        <fullName evidence="3">Peptidase S9 prolyl oligopeptidase catalytic domain-containing protein</fullName>
    </recommendedName>
</protein>
<name>A0ABS4JP39_9FIRM</name>
<dbReference type="InterPro" id="IPR029058">
    <property type="entry name" value="AB_hydrolase_fold"/>
</dbReference>
<dbReference type="Proteomes" id="UP001519289">
    <property type="component" value="Unassembled WGS sequence"/>
</dbReference>
<evidence type="ECO:0000313" key="1">
    <source>
        <dbReference type="EMBL" id="MBP2016636.1"/>
    </source>
</evidence>
<evidence type="ECO:0000313" key="2">
    <source>
        <dbReference type="Proteomes" id="UP001519289"/>
    </source>
</evidence>
<dbReference type="RefSeq" id="WP_209464803.1">
    <property type="nucleotide sequence ID" value="NZ_JAGGLG010000001.1"/>
</dbReference>
<comment type="caution">
    <text evidence="1">The sequence shown here is derived from an EMBL/GenBank/DDBJ whole genome shotgun (WGS) entry which is preliminary data.</text>
</comment>
<keyword evidence="2" id="KW-1185">Reference proteome</keyword>
<dbReference type="SUPFAM" id="SSF53474">
    <property type="entry name" value="alpha/beta-Hydrolases"/>
    <property type="match status" value="1"/>
</dbReference>
<organism evidence="1 2">
    <name type="scientific">Symbiobacterium terraclitae</name>
    <dbReference type="NCBI Taxonomy" id="557451"/>
    <lineage>
        <taxon>Bacteria</taxon>
        <taxon>Bacillati</taxon>
        <taxon>Bacillota</taxon>
        <taxon>Clostridia</taxon>
        <taxon>Eubacteriales</taxon>
        <taxon>Symbiobacteriaceae</taxon>
        <taxon>Symbiobacterium</taxon>
    </lineage>
</organism>
<dbReference type="EMBL" id="JAGGLG010000001">
    <property type="protein sequence ID" value="MBP2016636.1"/>
    <property type="molecule type" value="Genomic_DNA"/>
</dbReference>
<sequence length="61" mass="6537">MEHPGGDPNRWALTGTSNGGRTAGFCAVAVNEHGRTVSPVLFVAWNTEGGGYDDWDVKDPY</sequence>
<gene>
    <name evidence="1" type="ORF">J2Z79_000009</name>
</gene>
<accession>A0ABS4JP39</accession>
<reference evidence="1 2" key="1">
    <citation type="submission" date="2021-03" db="EMBL/GenBank/DDBJ databases">
        <title>Genomic Encyclopedia of Type Strains, Phase IV (KMG-IV): sequencing the most valuable type-strain genomes for metagenomic binning, comparative biology and taxonomic classification.</title>
        <authorList>
            <person name="Goeker M."/>
        </authorList>
    </citation>
    <scope>NUCLEOTIDE SEQUENCE [LARGE SCALE GENOMIC DNA]</scope>
    <source>
        <strain evidence="1 2">DSM 27138</strain>
    </source>
</reference>